<dbReference type="AlphaFoldDB" id="A0A094Q6P0"/>
<feature type="domain" description="Copper resistance protein D" evidence="7">
    <location>
        <begin position="183"/>
        <end position="276"/>
    </location>
</feature>
<dbReference type="InterPro" id="IPR019108">
    <property type="entry name" value="Caa3_assmbl_CtaG-rel"/>
</dbReference>
<feature type="transmembrane region" description="Helical" evidence="6">
    <location>
        <begin position="219"/>
        <end position="238"/>
    </location>
</feature>
<feature type="transmembrane region" description="Helical" evidence="6">
    <location>
        <begin position="380"/>
        <end position="404"/>
    </location>
</feature>
<feature type="transmembrane region" description="Helical" evidence="6">
    <location>
        <begin position="550"/>
        <end position="571"/>
    </location>
</feature>
<protein>
    <recommendedName>
        <fullName evidence="7">Copper resistance protein D domain-containing protein</fullName>
    </recommendedName>
</protein>
<feature type="transmembrane region" description="Helical" evidence="6">
    <location>
        <begin position="318"/>
        <end position="339"/>
    </location>
</feature>
<dbReference type="PANTHER" id="PTHR34820">
    <property type="entry name" value="INNER MEMBRANE PROTEIN YEBZ"/>
    <property type="match status" value="1"/>
</dbReference>
<feature type="transmembrane region" description="Helical" evidence="6">
    <location>
        <begin position="466"/>
        <end position="486"/>
    </location>
</feature>
<feature type="transmembrane region" description="Helical" evidence="6">
    <location>
        <begin position="433"/>
        <end position="454"/>
    </location>
</feature>
<evidence type="ECO:0000313" key="8">
    <source>
        <dbReference type="EMBL" id="KGA19067.1"/>
    </source>
</evidence>
<feature type="transmembrane region" description="Helical" evidence="6">
    <location>
        <begin position="351"/>
        <end position="374"/>
    </location>
</feature>
<evidence type="ECO:0000256" key="5">
    <source>
        <dbReference type="ARBA" id="ARBA00023136"/>
    </source>
</evidence>
<comment type="subcellular location">
    <subcellularLocation>
        <location evidence="1">Cell membrane</location>
        <topology evidence="1">Multi-pass membrane protein</topology>
    </subcellularLocation>
</comment>
<dbReference type="InterPro" id="IPR008457">
    <property type="entry name" value="Cu-R_CopD_dom"/>
</dbReference>
<feature type="transmembrane region" description="Helical" evidence="6">
    <location>
        <begin position="186"/>
        <end position="207"/>
    </location>
</feature>
<sequence length="617" mass="66822">MIPALVTASKFLVLLSSFATIGALLALAFLVLDKDGKLSTSGKKIRSTVSLAASLWFLSSFLNILFTLANILGESFSSVLDLTVIQSFVFQISLGQYLFFQMAIALLITLTSRAITSTGYTAILLLIALIAVAAPVFQSHSASSGSHALAIGSLFIHVIALSFWVGGVIAIALLNKDDRKVSLPRFSHIALWAAIAVVLSGVLNASVRLNFAAAWTTSYAYIVIIKVAVTFVLLFIGYKHRNYLAAKPSVNWVAMTRLISVEAGIMAFVTLLGSWLSSNQPPVRGGAQEFNAALAIVGLNMPEAPTLSRILFEYDPDVLMIGLLVLAVALYIKGVVVLTRRGDKWPVGRTISFALGISAIDFATSGGLGVYSHFAFSWHMVAHMVLGMIAPIGIVLGAPITLALRTLPQSRDGIERGVRGLLISALHSRYSRVITNPIVALLIFDGSLFVLYFTPLFGGMMQSHQGHLFMGVHFLLAGILFFHVIVGVDPNPRKVPHLVRIGILLAAMSIHAFFSVALMSTTTLIDGGYFESLQRPWSTDLLADQKSGGAIGWAMGEIPILIALIATFIQWMRDDSNEAKRIDRNTARMAALGQPDELAQYNMYLNNLDKRDREANQ</sequence>
<keyword evidence="5 6" id="KW-0472">Membrane</keyword>
<dbReference type="Pfam" id="PF05425">
    <property type="entry name" value="CopD"/>
    <property type="match status" value="1"/>
</dbReference>
<evidence type="ECO:0000256" key="2">
    <source>
        <dbReference type="ARBA" id="ARBA00022475"/>
    </source>
</evidence>
<accession>A0A094Q6P0</accession>
<keyword evidence="3 6" id="KW-0812">Transmembrane</keyword>
<feature type="transmembrane region" description="Helical" evidence="6">
    <location>
        <begin position="258"/>
        <end position="276"/>
    </location>
</feature>
<name>A0A094Q6P0_9ZZZZ</name>
<dbReference type="Pfam" id="PF09678">
    <property type="entry name" value="Caa3_CtaG"/>
    <property type="match status" value="1"/>
</dbReference>
<organism evidence="8">
    <name type="scientific">freshwater metagenome</name>
    <dbReference type="NCBI Taxonomy" id="449393"/>
    <lineage>
        <taxon>unclassified sequences</taxon>
        <taxon>metagenomes</taxon>
        <taxon>ecological metagenomes</taxon>
    </lineage>
</organism>
<dbReference type="PANTHER" id="PTHR34820:SF4">
    <property type="entry name" value="INNER MEMBRANE PROTEIN YEBZ"/>
    <property type="match status" value="1"/>
</dbReference>
<reference evidence="8" key="1">
    <citation type="submission" date="2014-05" db="EMBL/GenBank/DDBJ databases">
        <title>Key roles for freshwater Actinobacteria revealed by deep metagenomic sequencing.</title>
        <authorList>
            <person name="Ghai R."/>
            <person name="Mizuno C.M."/>
            <person name="Picazo A."/>
            <person name="Camacho A."/>
            <person name="Rodriguez-Valera F."/>
        </authorList>
    </citation>
    <scope>NUCLEOTIDE SEQUENCE</scope>
</reference>
<feature type="transmembrane region" description="Helical" evidence="6">
    <location>
        <begin position="498"/>
        <end position="530"/>
    </location>
</feature>
<evidence type="ECO:0000256" key="6">
    <source>
        <dbReference type="SAM" id="Phobius"/>
    </source>
</evidence>
<dbReference type="EMBL" id="JNSK01000016">
    <property type="protein sequence ID" value="KGA19067.1"/>
    <property type="molecule type" value="Genomic_DNA"/>
</dbReference>
<dbReference type="GO" id="GO:0005886">
    <property type="term" value="C:plasma membrane"/>
    <property type="evidence" value="ECO:0007669"/>
    <property type="project" value="UniProtKB-SubCell"/>
</dbReference>
<evidence type="ECO:0000259" key="7">
    <source>
        <dbReference type="Pfam" id="PF05425"/>
    </source>
</evidence>
<evidence type="ECO:0000256" key="4">
    <source>
        <dbReference type="ARBA" id="ARBA00022989"/>
    </source>
</evidence>
<proteinExistence type="predicted"/>
<keyword evidence="2" id="KW-1003">Cell membrane</keyword>
<feature type="transmembrane region" description="Helical" evidence="6">
    <location>
        <begin position="12"/>
        <end position="32"/>
    </location>
</feature>
<evidence type="ECO:0000256" key="3">
    <source>
        <dbReference type="ARBA" id="ARBA00022692"/>
    </source>
</evidence>
<keyword evidence="4 6" id="KW-1133">Transmembrane helix</keyword>
<evidence type="ECO:0000256" key="1">
    <source>
        <dbReference type="ARBA" id="ARBA00004651"/>
    </source>
</evidence>
<feature type="transmembrane region" description="Helical" evidence="6">
    <location>
        <begin position="149"/>
        <end position="174"/>
    </location>
</feature>
<comment type="caution">
    <text evidence="8">The sequence shown here is derived from an EMBL/GenBank/DDBJ whole genome shotgun (WGS) entry which is preliminary data.</text>
</comment>
<dbReference type="GO" id="GO:0006825">
    <property type="term" value="P:copper ion transport"/>
    <property type="evidence" value="ECO:0007669"/>
    <property type="project" value="InterPro"/>
</dbReference>
<feature type="transmembrane region" description="Helical" evidence="6">
    <location>
        <begin position="120"/>
        <end position="137"/>
    </location>
</feature>
<feature type="transmembrane region" description="Helical" evidence="6">
    <location>
        <begin position="84"/>
        <end position="108"/>
    </location>
</feature>
<dbReference type="InterPro" id="IPR032694">
    <property type="entry name" value="CopC/D"/>
</dbReference>
<feature type="transmembrane region" description="Helical" evidence="6">
    <location>
        <begin position="53"/>
        <end position="72"/>
    </location>
</feature>
<gene>
    <name evidence="8" type="ORF">GM50_6465</name>
</gene>